<evidence type="ECO:0000313" key="1">
    <source>
        <dbReference type="EMBL" id="GIJ46564.1"/>
    </source>
</evidence>
<dbReference type="SUPFAM" id="SSF56784">
    <property type="entry name" value="HAD-like"/>
    <property type="match status" value="1"/>
</dbReference>
<keyword evidence="2" id="KW-1185">Reference proteome</keyword>
<proteinExistence type="predicted"/>
<sequence>MRGLLVDYGGVLTSDVFASFGAFCAAHGLPEHTVRDLFRGDPDARRLLADLETGALATAAFEKEFAALLGVDAEALVARLMAGAVPDTAMLDAVRAAREAGLRTGLISNSWGAERYDRALLAELFDGVVISGEVGLRKPAEEIYRLGADAVGLAPAACAYVDDLGGNLKPARALGMTTFLHRSAAETVPALERAFGVTLSR</sequence>
<dbReference type="Gene3D" id="1.10.150.240">
    <property type="entry name" value="Putative phosphatase, domain 2"/>
    <property type="match status" value="1"/>
</dbReference>
<evidence type="ECO:0000313" key="2">
    <source>
        <dbReference type="Proteomes" id="UP000619260"/>
    </source>
</evidence>
<dbReference type="PANTHER" id="PTHR47829:SF1">
    <property type="entry name" value="HAD FAMILY PHOSPHATASE"/>
    <property type="match status" value="1"/>
</dbReference>
<dbReference type="SFLD" id="SFLDS00003">
    <property type="entry name" value="Haloacid_Dehalogenase"/>
    <property type="match status" value="1"/>
</dbReference>
<dbReference type="EMBL" id="BOPF01000010">
    <property type="protein sequence ID" value="GIJ46564.1"/>
    <property type="molecule type" value="Genomic_DNA"/>
</dbReference>
<dbReference type="CDD" id="cd02603">
    <property type="entry name" value="HAD_sEH-N_like"/>
    <property type="match status" value="1"/>
</dbReference>
<name>A0A8J3YJP9_9ACTN</name>
<dbReference type="Proteomes" id="UP000619260">
    <property type="component" value="Unassembled WGS sequence"/>
</dbReference>
<dbReference type="InterPro" id="IPR023198">
    <property type="entry name" value="PGP-like_dom2"/>
</dbReference>
<organism evidence="1 2">
    <name type="scientific">Virgisporangium aliadipatigenens</name>
    <dbReference type="NCBI Taxonomy" id="741659"/>
    <lineage>
        <taxon>Bacteria</taxon>
        <taxon>Bacillati</taxon>
        <taxon>Actinomycetota</taxon>
        <taxon>Actinomycetes</taxon>
        <taxon>Micromonosporales</taxon>
        <taxon>Micromonosporaceae</taxon>
        <taxon>Virgisporangium</taxon>
    </lineage>
</organism>
<dbReference type="InterPro" id="IPR023214">
    <property type="entry name" value="HAD_sf"/>
</dbReference>
<gene>
    <name evidence="1" type="ORF">Val02_34500</name>
</gene>
<dbReference type="NCBIfam" id="TIGR01509">
    <property type="entry name" value="HAD-SF-IA-v3"/>
    <property type="match status" value="1"/>
</dbReference>
<dbReference type="SFLD" id="SFLDG01129">
    <property type="entry name" value="C1.5:_HAD__Beta-PGM__Phosphata"/>
    <property type="match status" value="1"/>
</dbReference>
<dbReference type="InterPro" id="IPR036412">
    <property type="entry name" value="HAD-like_sf"/>
</dbReference>
<protein>
    <submittedName>
        <fullName evidence="1">Phosphoglycolate phosphatase</fullName>
    </submittedName>
</protein>
<accession>A0A8J3YJP9</accession>
<dbReference type="AlphaFoldDB" id="A0A8J3YJP9"/>
<dbReference type="InterPro" id="IPR006439">
    <property type="entry name" value="HAD-SF_hydro_IA"/>
</dbReference>
<reference evidence="1" key="1">
    <citation type="submission" date="2021-01" db="EMBL/GenBank/DDBJ databases">
        <title>Whole genome shotgun sequence of Virgisporangium aliadipatigenens NBRC 105644.</title>
        <authorList>
            <person name="Komaki H."/>
            <person name="Tamura T."/>
        </authorList>
    </citation>
    <scope>NUCLEOTIDE SEQUENCE</scope>
    <source>
        <strain evidence="1">NBRC 105644</strain>
    </source>
</reference>
<dbReference type="Pfam" id="PF00702">
    <property type="entry name" value="Hydrolase"/>
    <property type="match status" value="1"/>
</dbReference>
<dbReference type="InterPro" id="IPR052898">
    <property type="entry name" value="ACAD10-like"/>
</dbReference>
<dbReference type="PRINTS" id="PR00413">
    <property type="entry name" value="HADHALOGNASE"/>
</dbReference>
<dbReference type="PANTHER" id="PTHR47829">
    <property type="entry name" value="HYDROLASE, PUTATIVE (AFU_ORTHOLOGUE AFUA_1G12880)-RELATED"/>
    <property type="match status" value="1"/>
</dbReference>
<dbReference type="Gene3D" id="3.40.50.1000">
    <property type="entry name" value="HAD superfamily/HAD-like"/>
    <property type="match status" value="1"/>
</dbReference>
<comment type="caution">
    <text evidence="1">The sequence shown here is derived from an EMBL/GenBank/DDBJ whole genome shotgun (WGS) entry which is preliminary data.</text>
</comment>